<keyword evidence="2" id="KW-1185">Reference proteome</keyword>
<gene>
    <name evidence="1" type="ORF">DRF57_05780</name>
</gene>
<name>A0ABX9IMY2_9FLAO</name>
<dbReference type="RefSeq" id="WP_115917373.1">
    <property type="nucleotide sequence ID" value="NZ_BJYH01000005.1"/>
</dbReference>
<organism evidence="1 2">
    <name type="scientific">Chryseobacterium rhizosphaerae</name>
    <dbReference type="NCBI Taxonomy" id="395937"/>
    <lineage>
        <taxon>Bacteria</taxon>
        <taxon>Pseudomonadati</taxon>
        <taxon>Bacteroidota</taxon>
        <taxon>Flavobacteriia</taxon>
        <taxon>Flavobacteriales</taxon>
        <taxon>Weeksellaceae</taxon>
        <taxon>Chryseobacterium group</taxon>
        <taxon>Chryseobacterium</taxon>
    </lineage>
</organism>
<comment type="caution">
    <text evidence="1">The sequence shown here is derived from an EMBL/GenBank/DDBJ whole genome shotgun (WGS) entry which is preliminary data.</text>
</comment>
<proteinExistence type="predicted"/>
<dbReference type="EMBL" id="QNUF01000005">
    <property type="protein sequence ID" value="REC76898.1"/>
    <property type="molecule type" value="Genomic_DNA"/>
</dbReference>
<evidence type="ECO:0000313" key="1">
    <source>
        <dbReference type="EMBL" id="REC76898.1"/>
    </source>
</evidence>
<evidence type="ECO:0000313" key="2">
    <source>
        <dbReference type="Proteomes" id="UP000256491"/>
    </source>
</evidence>
<sequence>MNLVSLILLILPPFDKGAFCYIYFLRNDMGLGLEISFLFDKEEPLWQYLNLRDRCHFDGREGLNLVMTGDGMEDDDRLLCQMERVLHIDLKILDFWNFYEEYIDLEVLKSNLVQLKNALKNQPDFYKKITYGHDIEEGYLKEKFVEDVNFLIERLDLNIINGAEKVMFVSS</sequence>
<reference evidence="1 2" key="1">
    <citation type="journal article" date="2010" name="Syst. Appl. Microbiol.">
        <title>Four new species of Chryseobacterium from the rhizosphere of coastal sand dune plants, Chryseobacterium elymi sp. nov., Chryseobacterium hagamense sp. nov., Chryseobacterium lathyri sp. nov. and Chryseobacterium rhizosphaerae sp. nov.</title>
        <authorList>
            <person name="Cho S.H."/>
            <person name="Lee K.S."/>
            <person name="Shin D.S."/>
            <person name="Han J.H."/>
            <person name="Park K.S."/>
            <person name="Lee C.H."/>
            <person name="Park K.H."/>
            <person name="Kim S.B."/>
        </authorList>
    </citation>
    <scope>NUCLEOTIDE SEQUENCE [LARGE SCALE GENOMIC DNA]</scope>
    <source>
        <strain evidence="1 2">KCTC 22548</strain>
    </source>
</reference>
<dbReference type="Proteomes" id="UP000256491">
    <property type="component" value="Unassembled WGS sequence"/>
</dbReference>
<protein>
    <submittedName>
        <fullName evidence="1">Uncharacterized protein</fullName>
    </submittedName>
</protein>
<accession>A0ABX9IMY2</accession>